<dbReference type="Gene3D" id="3.40.50.2300">
    <property type="match status" value="2"/>
</dbReference>
<dbReference type="InterPro" id="IPR025997">
    <property type="entry name" value="SBP_2_dom"/>
</dbReference>
<keyword evidence="6" id="KW-1185">Reference proteome</keyword>
<dbReference type="EMBL" id="CP014796">
    <property type="protein sequence ID" value="APX24953.1"/>
    <property type="molecule type" value="Genomic_DNA"/>
</dbReference>
<feature type="domain" description="Periplasmic binding protein" evidence="4">
    <location>
        <begin position="51"/>
        <end position="311"/>
    </location>
</feature>
<dbReference type="Proteomes" id="UP000186559">
    <property type="component" value="Chromosome"/>
</dbReference>
<sequence length="350" mass="38015">MRLEEDIMQFKGALTAALIAALPATAIAQDRIGDGKPWQDYYAAMEGKTVAFVPMALSFDLAQLYDGAMRSYAEEMGFEYLVRDPNWSVEGAVQVAEQFVSEKPDIMVIHPLDDKAFMRVVRKAQKEGIYVIFMNLRSGAGTDFMGGDAFIGPDFDAFGRKKAALAAEFCADSEEKKVIIVQASATNSVGITETNGTLAEFKENHPDIEVVAMQSAEADPAKAKAIVSTALKQNPGVCAVIDQWEGQAIGIPPALEEAGLKDQVKVITSGGGSRTNACNNVENGNYAAYISYNAGHQSYMLKGLIAEVLQKQPEPGSEQFSIYNDFVTITADNMSPNACWDLDFYTRPLN</sequence>
<dbReference type="PANTHER" id="PTHR46847:SF1">
    <property type="entry name" value="D-ALLOSE-BINDING PERIPLASMIC PROTEIN-RELATED"/>
    <property type="match status" value="1"/>
</dbReference>
<dbReference type="InterPro" id="IPR028082">
    <property type="entry name" value="Peripla_BP_I"/>
</dbReference>
<evidence type="ECO:0000256" key="3">
    <source>
        <dbReference type="ARBA" id="ARBA00022729"/>
    </source>
</evidence>
<dbReference type="Pfam" id="PF13407">
    <property type="entry name" value="Peripla_BP_4"/>
    <property type="match status" value="1"/>
</dbReference>
<dbReference type="STRING" id="1229727.Ga0080559_TMP4157"/>
<name>A0A1U7D9Z9_9RHOB</name>
<evidence type="ECO:0000256" key="2">
    <source>
        <dbReference type="ARBA" id="ARBA00007639"/>
    </source>
</evidence>
<dbReference type="AlphaFoldDB" id="A0A1U7D9Z9"/>
<comment type="subcellular location">
    <subcellularLocation>
        <location evidence="1">Cell envelope</location>
    </subcellularLocation>
</comment>
<evidence type="ECO:0000256" key="1">
    <source>
        <dbReference type="ARBA" id="ARBA00004196"/>
    </source>
</evidence>
<dbReference type="KEGG" id="tpro:Ga0080559_TMP4157"/>
<reference evidence="5 6" key="1">
    <citation type="submission" date="2016-03" db="EMBL/GenBank/DDBJ databases">
        <title>Deep-sea bacteria in the southern Pacific.</title>
        <authorList>
            <person name="Tang K."/>
        </authorList>
    </citation>
    <scope>NUCLEOTIDE SEQUENCE [LARGE SCALE GENOMIC DNA]</scope>
    <source>
        <strain evidence="5 6">JLT2016</strain>
    </source>
</reference>
<dbReference type="GO" id="GO:0030246">
    <property type="term" value="F:carbohydrate binding"/>
    <property type="evidence" value="ECO:0007669"/>
    <property type="project" value="UniProtKB-ARBA"/>
</dbReference>
<keyword evidence="3" id="KW-0732">Signal</keyword>
<organism evidence="5 6">
    <name type="scientific">Salipiger profundus</name>
    <dbReference type="NCBI Taxonomy" id="1229727"/>
    <lineage>
        <taxon>Bacteria</taxon>
        <taxon>Pseudomonadati</taxon>
        <taxon>Pseudomonadota</taxon>
        <taxon>Alphaproteobacteria</taxon>
        <taxon>Rhodobacterales</taxon>
        <taxon>Roseobacteraceae</taxon>
        <taxon>Salipiger</taxon>
    </lineage>
</organism>
<dbReference type="SUPFAM" id="SSF53822">
    <property type="entry name" value="Periplasmic binding protein-like I"/>
    <property type="match status" value="1"/>
</dbReference>
<evidence type="ECO:0000313" key="5">
    <source>
        <dbReference type="EMBL" id="APX24953.1"/>
    </source>
</evidence>
<accession>A0A1U7D9Z9</accession>
<dbReference type="CDD" id="cd01536">
    <property type="entry name" value="PBP1_ABC_sugar_binding-like"/>
    <property type="match status" value="1"/>
</dbReference>
<dbReference type="PANTHER" id="PTHR46847">
    <property type="entry name" value="D-ALLOSE-BINDING PERIPLASMIC PROTEIN-RELATED"/>
    <property type="match status" value="1"/>
</dbReference>
<protein>
    <submittedName>
        <fullName evidence="5">Ribose transport system substrate-binding protein</fullName>
    </submittedName>
</protein>
<dbReference type="OrthoDB" id="7716943at2"/>
<gene>
    <name evidence="5" type="ORF">Ga0080559_TMP4157</name>
</gene>
<evidence type="ECO:0000259" key="4">
    <source>
        <dbReference type="Pfam" id="PF13407"/>
    </source>
</evidence>
<comment type="similarity">
    <text evidence="2">Belongs to the bacterial solute-binding protein 2 family.</text>
</comment>
<evidence type="ECO:0000313" key="6">
    <source>
        <dbReference type="Proteomes" id="UP000186559"/>
    </source>
</evidence>
<dbReference type="GO" id="GO:0030313">
    <property type="term" value="C:cell envelope"/>
    <property type="evidence" value="ECO:0007669"/>
    <property type="project" value="UniProtKB-SubCell"/>
</dbReference>
<proteinExistence type="inferred from homology"/>